<feature type="compositionally biased region" description="Basic residues" evidence="1">
    <location>
        <begin position="19"/>
        <end position="28"/>
    </location>
</feature>
<evidence type="ECO:0000256" key="1">
    <source>
        <dbReference type="SAM" id="MobiDB-lite"/>
    </source>
</evidence>
<reference evidence="2" key="1">
    <citation type="submission" date="2023-05" db="EMBL/GenBank/DDBJ databases">
        <title>Nepenthes gracilis genome sequencing.</title>
        <authorList>
            <person name="Fukushima K."/>
        </authorList>
    </citation>
    <scope>NUCLEOTIDE SEQUENCE</scope>
    <source>
        <strain evidence="2">SING2019-196</strain>
    </source>
</reference>
<accession>A0AAD3T1J6</accession>
<dbReference type="Proteomes" id="UP001279734">
    <property type="component" value="Unassembled WGS sequence"/>
</dbReference>
<keyword evidence="3" id="KW-1185">Reference proteome</keyword>
<sequence>MNQRPSRIATSKKQEPKVSKKMKQRQLHHAYFPTPSKSATSADSPNIKDEVQRDGTKRELNVQAAKKAANHVMNIARPGRFSCISINQQRIFDAGGCWQHQVPLLKLPDLLMALLSKLFAEAGVL</sequence>
<feature type="compositionally biased region" description="Basic and acidic residues" evidence="1">
    <location>
        <begin position="46"/>
        <end position="57"/>
    </location>
</feature>
<feature type="compositionally biased region" description="Polar residues" evidence="1">
    <location>
        <begin position="1"/>
        <end position="11"/>
    </location>
</feature>
<dbReference type="EMBL" id="BSYO01000022">
    <property type="protein sequence ID" value="GMH21009.1"/>
    <property type="molecule type" value="Genomic_DNA"/>
</dbReference>
<organism evidence="2 3">
    <name type="scientific">Nepenthes gracilis</name>
    <name type="common">Slender pitcher plant</name>
    <dbReference type="NCBI Taxonomy" id="150966"/>
    <lineage>
        <taxon>Eukaryota</taxon>
        <taxon>Viridiplantae</taxon>
        <taxon>Streptophyta</taxon>
        <taxon>Embryophyta</taxon>
        <taxon>Tracheophyta</taxon>
        <taxon>Spermatophyta</taxon>
        <taxon>Magnoliopsida</taxon>
        <taxon>eudicotyledons</taxon>
        <taxon>Gunneridae</taxon>
        <taxon>Pentapetalae</taxon>
        <taxon>Caryophyllales</taxon>
        <taxon>Nepenthaceae</taxon>
        <taxon>Nepenthes</taxon>
    </lineage>
</organism>
<evidence type="ECO:0000313" key="2">
    <source>
        <dbReference type="EMBL" id="GMH21009.1"/>
    </source>
</evidence>
<dbReference type="AlphaFoldDB" id="A0AAD3T1J6"/>
<gene>
    <name evidence="2" type="ORF">Nepgr_022851</name>
</gene>
<evidence type="ECO:0000313" key="3">
    <source>
        <dbReference type="Proteomes" id="UP001279734"/>
    </source>
</evidence>
<protein>
    <submittedName>
        <fullName evidence="2">Uncharacterized protein</fullName>
    </submittedName>
</protein>
<feature type="compositionally biased region" description="Polar residues" evidence="1">
    <location>
        <begin position="35"/>
        <end position="44"/>
    </location>
</feature>
<comment type="caution">
    <text evidence="2">The sequence shown here is derived from an EMBL/GenBank/DDBJ whole genome shotgun (WGS) entry which is preliminary data.</text>
</comment>
<feature type="region of interest" description="Disordered" evidence="1">
    <location>
        <begin position="1"/>
        <end position="57"/>
    </location>
</feature>
<name>A0AAD3T1J6_NEPGR</name>
<proteinExistence type="predicted"/>